<protein>
    <submittedName>
        <fullName evidence="1">Uncharacterized protein</fullName>
    </submittedName>
</protein>
<evidence type="ECO:0000313" key="1">
    <source>
        <dbReference type="EMBL" id="KAJ9656350.1"/>
    </source>
</evidence>
<reference evidence="1" key="1">
    <citation type="submission" date="2022-10" db="EMBL/GenBank/DDBJ databases">
        <title>Culturing micro-colonial fungi from biological soil crusts in the Mojave desert and describing Neophaeococcomyces mojavensis, and introducing the new genera and species Taxawa tesnikishii.</title>
        <authorList>
            <person name="Kurbessoian T."/>
            <person name="Stajich J.E."/>
        </authorList>
    </citation>
    <scope>NUCLEOTIDE SEQUENCE</scope>
    <source>
        <strain evidence="1">JES_112</strain>
    </source>
</reference>
<proteinExistence type="predicted"/>
<dbReference type="EMBL" id="JAPDRQ010000079">
    <property type="protein sequence ID" value="KAJ9656350.1"/>
    <property type="molecule type" value="Genomic_DNA"/>
</dbReference>
<comment type="caution">
    <text evidence="1">The sequence shown here is derived from an EMBL/GenBank/DDBJ whole genome shotgun (WGS) entry which is preliminary data.</text>
</comment>
<dbReference type="Proteomes" id="UP001172386">
    <property type="component" value="Unassembled WGS sequence"/>
</dbReference>
<name>A0ACC3A767_9EURO</name>
<evidence type="ECO:0000313" key="2">
    <source>
        <dbReference type="Proteomes" id="UP001172386"/>
    </source>
</evidence>
<organism evidence="1 2">
    <name type="scientific">Neophaeococcomyces mojaviensis</name>
    <dbReference type="NCBI Taxonomy" id="3383035"/>
    <lineage>
        <taxon>Eukaryota</taxon>
        <taxon>Fungi</taxon>
        <taxon>Dikarya</taxon>
        <taxon>Ascomycota</taxon>
        <taxon>Pezizomycotina</taxon>
        <taxon>Eurotiomycetes</taxon>
        <taxon>Chaetothyriomycetidae</taxon>
        <taxon>Chaetothyriales</taxon>
        <taxon>Chaetothyriales incertae sedis</taxon>
        <taxon>Neophaeococcomyces</taxon>
    </lineage>
</organism>
<sequence length="491" mass="51594">MGFSSYLAGISLLAATSALAQTQKIVSYSNDNYGISVNVPANTASSGSGTIYFQISAPSGTQWVSFGQGNRMANANMFVVYARDSTNVTISPRKGANHVMPQYNSDAQVTLLAGSGIQSDGSLVANVRCDSCIEWSGGSMDPTSSNSNWIWAHKAGSALNTDDVSASIAQHNDDGTFTLDLTQGTGGNSANPFVPAEEPSSSSSSASASASETTTATSASQNEASATGTRSSSTTAASATNSVSAPLATSGSNSNSGSSSASSTTTSNTDTIRSAHGIIMSVLFLACFPFFSLTLYLPTAMKVRYIHAPLQILSILLLIAGMALGVVLGQRIDELDQYHMIIGFIVVACLVLFQPAMGVYQHMHYTKTGGRSIFGQIHRWLGRTLIALGIVNGGLGWMIAGTTSAYVPYAVVAGIVFLIYISVLVFAWKKAGKPKDIESEKNSGRAYEMQKPRENGHARLPSEEIGGARTAYNSQQKSVNPGVYTIQNNRI</sequence>
<gene>
    <name evidence="1" type="ORF">H2198_005033</name>
</gene>
<accession>A0ACC3A767</accession>
<keyword evidence="2" id="KW-1185">Reference proteome</keyword>